<name>A0A8K0TW84_9PEZI</name>
<gene>
    <name evidence="1" type="ORF">B0T11DRAFT_346948</name>
</gene>
<keyword evidence="2" id="KW-1185">Reference proteome</keyword>
<comment type="caution">
    <text evidence="1">The sequence shown here is derived from an EMBL/GenBank/DDBJ whole genome shotgun (WGS) entry which is preliminary data.</text>
</comment>
<reference evidence="1" key="1">
    <citation type="journal article" date="2021" name="Nat. Commun.">
        <title>Genetic determinants of endophytism in the Arabidopsis root mycobiome.</title>
        <authorList>
            <person name="Mesny F."/>
            <person name="Miyauchi S."/>
            <person name="Thiergart T."/>
            <person name="Pickel B."/>
            <person name="Atanasova L."/>
            <person name="Karlsson M."/>
            <person name="Huettel B."/>
            <person name="Barry K.W."/>
            <person name="Haridas S."/>
            <person name="Chen C."/>
            <person name="Bauer D."/>
            <person name="Andreopoulos W."/>
            <person name="Pangilinan J."/>
            <person name="LaButti K."/>
            <person name="Riley R."/>
            <person name="Lipzen A."/>
            <person name="Clum A."/>
            <person name="Drula E."/>
            <person name="Henrissat B."/>
            <person name="Kohler A."/>
            <person name="Grigoriev I.V."/>
            <person name="Martin F.M."/>
            <person name="Hacquard S."/>
        </authorList>
    </citation>
    <scope>NUCLEOTIDE SEQUENCE</scope>
    <source>
        <strain evidence="1">MPI-CAGE-AT-0016</strain>
    </source>
</reference>
<dbReference type="AlphaFoldDB" id="A0A8K0TW84"/>
<organism evidence="1 2">
    <name type="scientific">Plectosphaerella cucumerina</name>
    <dbReference type="NCBI Taxonomy" id="40658"/>
    <lineage>
        <taxon>Eukaryota</taxon>
        <taxon>Fungi</taxon>
        <taxon>Dikarya</taxon>
        <taxon>Ascomycota</taxon>
        <taxon>Pezizomycotina</taxon>
        <taxon>Sordariomycetes</taxon>
        <taxon>Hypocreomycetidae</taxon>
        <taxon>Glomerellales</taxon>
        <taxon>Plectosphaerellaceae</taxon>
        <taxon>Plectosphaerella</taxon>
    </lineage>
</organism>
<accession>A0A8K0TW84</accession>
<evidence type="ECO:0000313" key="1">
    <source>
        <dbReference type="EMBL" id="KAH7376781.1"/>
    </source>
</evidence>
<sequence length="327" mass="37784">MAPGLTASQELHLLALPPEIQMSIFYALPNIKTAIALRSTCRKFDGIYRRIEPQFLIVQRDRLTAPFAKFYNFLLHLKLPDDTVLHPPSAGWTDLDLNLKTSHVQSKTQFAMDVLRHMPFIDSRYRAVDMERNIGFRTSVVNYVDRSCWGRMGGFRVEEPAILWKLEQPAANNKLEAPLSSRKHILMIAESKYGNGTYLMLDTMTGLITEVPRERGPIRQKTPQAYCDDKIAALAELKEVFIPDQEMIVLSDMDHEHYDADEMEQQGEPGWQWPRPFGSREDGLWVRHLHRKFGWPGEDWDKEGCLSELSQFNRRQRNEMIGGQPDV</sequence>
<evidence type="ECO:0008006" key="3">
    <source>
        <dbReference type="Google" id="ProtNLM"/>
    </source>
</evidence>
<proteinExistence type="predicted"/>
<evidence type="ECO:0000313" key="2">
    <source>
        <dbReference type="Proteomes" id="UP000813385"/>
    </source>
</evidence>
<dbReference type="EMBL" id="JAGPXD010000001">
    <property type="protein sequence ID" value="KAH7376781.1"/>
    <property type="molecule type" value="Genomic_DNA"/>
</dbReference>
<dbReference type="Proteomes" id="UP000813385">
    <property type="component" value="Unassembled WGS sequence"/>
</dbReference>
<dbReference type="OrthoDB" id="5343383at2759"/>
<protein>
    <recommendedName>
        <fullName evidence="3">F-box domain-containing protein</fullName>
    </recommendedName>
</protein>